<dbReference type="InterPro" id="IPR001109">
    <property type="entry name" value="Hydrogenase_HupF/HypC"/>
</dbReference>
<evidence type="ECO:0000313" key="2">
    <source>
        <dbReference type="EMBL" id="RZD16014.1"/>
    </source>
</evidence>
<dbReference type="PANTHER" id="PTHR35177">
    <property type="entry name" value="HYDROGENASE MATURATION FACTOR HYBG"/>
    <property type="match status" value="1"/>
</dbReference>
<comment type="caution">
    <text evidence="2">The sequence shown here is derived from an EMBL/GenBank/DDBJ whole genome shotgun (WGS) entry which is preliminary data.</text>
</comment>
<dbReference type="FunFam" id="2.30.30.140:FF:000022">
    <property type="entry name" value="Hydrogenase assembly chaperone HybG"/>
    <property type="match status" value="1"/>
</dbReference>
<comment type="similarity">
    <text evidence="1">Belongs to the HupF/HypC family.</text>
</comment>
<evidence type="ECO:0000313" key="3">
    <source>
        <dbReference type="Proteomes" id="UP000316562"/>
    </source>
</evidence>
<dbReference type="InterPro" id="IPR019812">
    <property type="entry name" value="Hydgase_assmbl_chp_CS"/>
</dbReference>
<dbReference type="PRINTS" id="PR00445">
    <property type="entry name" value="HUPFHYPC"/>
</dbReference>
<protein>
    <submittedName>
        <fullName evidence="2">HypC/HybG/HupF family hydrogenase formation chaperone</fullName>
    </submittedName>
</protein>
<accession>A0A519BFI2</accession>
<dbReference type="EMBL" id="SGBC01000003">
    <property type="protein sequence ID" value="RZD16014.1"/>
    <property type="molecule type" value="Genomic_DNA"/>
</dbReference>
<gene>
    <name evidence="2" type="ORF">EVJ46_07410</name>
</gene>
<name>A0A519BFI2_ACIG2</name>
<dbReference type="AlphaFoldDB" id="A0A519BFI2"/>
<dbReference type="PROSITE" id="PS01097">
    <property type="entry name" value="HUPF_HYPC"/>
    <property type="match status" value="1"/>
</dbReference>
<sequence>MCLAIPSKVIEIKNDNTVIVDTMGSKRLVSTMLLEEQVKMGDYLLIHVGYAMQKIDEEEALESLNLFREIESKIAGR</sequence>
<dbReference type="GO" id="GO:0005506">
    <property type="term" value="F:iron ion binding"/>
    <property type="evidence" value="ECO:0007669"/>
    <property type="project" value="TreeGrafter"/>
</dbReference>
<dbReference type="GO" id="GO:1902670">
    <property type="term" value="F:carbon dioxide binding"/>
    <property type="evidence" value="ECO:0007669"/>
    <property type="project" value="TreeGrafter"/>
</dbReference>
<dbReference type="Pfam" id="PF01455">
    <property type="entry name" value="HupF_HypC"/>
    <property type="match status" value="1"/>
</dbReference>
<dbReference type="NCBIfam" id="TIGR00074">
    <property type="entry name" value="hypC_hupF"/>
    <property type="match status" value="1"/>
</dbReference>
<organism evidence="2 3">
    <name type="scientific">Acididesulfobacter guangdongensis</name>
    <dbReference type="NCBI Taxonomy" id="2597225"/>
    <lineage>
        <taxon>Bacteria</taxon>
        <taxon>Deltaproteobacteria</taxon>
        <taxon>Candidatus Acidulodesulfobacterales</taxon>
        <taxon>Candidatus Acididesulfobacter</taxon>
    </lineage>
</organism>
<dbReference type="GO" id="GO:0051604">
    <property type="term" value="P:protein maturation"/>
    <property type="evidence" value="ECO:0007669"/>
    <property type="project" value="TreeGrafter"/>
</dbReference>
<dbReference type="Proteomes" id="UP000316562">
    <property type="component" value="Unassembled WGS sequence"/>
</dbReference>
<dbReference type="Gene3D" id="2.30.30.140">
    <property type="match status" value="1"/>
</dbReference>
<dbReference type="SUPFAM" id="SSF159127">
    <property type="entry name" value="HupF/HypC-like"/>
    <property type="match status" value="1"/>
</dbReference>
<proteinExistence type="inferred from homology"/>
<reference evidence="2 3" key="1">
    <citation type="journal article" date="2019" name="ISME J.">
        <title>Insights into ecological role of a new deltaproteobacterial order Candidatus Acidulodesulfobacterales by metagenomics and metatranscriptomics.</title>
        <authorList>
            <person name="Tan S."/>
            <person name="Liu J."/>
            <person name="Fang Y."/>
            <person name="Hedlund B.P."/>
            <person name="Lian Z.H."/>
            <person name="Huang L.Y."/>
            <person name="Li J.T."/>
            <person name="Huang L.N."/>
            <person name="Li W.J."/>
            <person name="Jiang H.C."/>
            <person name="Dong H.L."/>
            <person name="Shu W.S."/>
        </authorList>
    </citation>
    <scope>NUCLEOTIDE SEQUENCE [LARGE SCALE GENOMIC DNA]</scope>
    <source>
        <strain evidence="2">AP2</strain>
    </source>
</reference>
<dbReference type="PANTHER" id="PTHR35177:SF2">
    <property type="entry name" value="HYDROGENASE MATURATION FACTOR HYBG"/>
    <property type="match status" value="1"/>
</dbReference>
<evidence type="ECO:0000256" key="1">
    <source>
        <dbReference type="ARBA" id="ARBA00006018"/>
    </source>
</evidence>